<gene>
    <name evidence="5" type="ORF">CBO05C_2386</name>
</gene>
<name>A0A0S6U711_CLOBO</name>
<dbReference type="GO" id="GO:0016788">
    <property type="term" value="F:hydrolase activity, acting on ester bonds"/>
    <property type="evidence" value="ECO:0007669"/>
    <property type="project" value="InterPro"/>
</dbReference>
<keyword evidence="3" id="KW-0051">Antiviral defense</keyword>
<dbReference type="NCBIfam" id="TIGR01877">
    <property type="entry name" value="cas_cas6"/>
    <property type="match status" value="1"/>
</dbReference>
<dbReference type="AlphaFoldDB" id="A0A0S6U711"/>
<dbReference type="PANTHER" id="PTHR36984">
    <property type="entry name" value="CRISPR-ASSOCIATED ENDORIBONUCLEASE CAS6 1"/>
    <property type="match status" value="1"/>
</dbReference>
<evidence type="ECO:0000313" key="5">
    <source>
        <dbReference type="EMBL" id="GAE02696.1"/>
    </source>
</evidence>
<organism evidence="5">
    <name type="scientific">Clostridium botulinum B str. Osaka05</name>
    <dbReference type="NCBI Taxonomy" id="1407017"/>
    <lineage>
        <taxon>Bacteria</taxon>
        <taxon>Bacillati</taxon>
        <taxon>Bacillota</taxon>
        <taxon>Clostridia</taxon>
        <taxon>Eubacteriales</taxon>
        <taxon>Clostridiaceae</taxon>
        <taxon>Clostridium</taxon>
    </lineage>
</organism>
<evidence type="ECO:0000256" key="1">
    <source>
        <dbReference type="ARBA" id="ARBA00005937"/>
    </source>
</evidence>
<feature type="domain" description="CRISPR associated protein Cas6 C-terminal" evidence="4">
    <location>
        <begin position="108"/>
        <end position="228"/>
    </location>
</feature>
<evidence type="ECO:0000259" key="4">
    <source>
        <dbReference type="Pfam" id="PF01881"/>
    </source>
</evidence>
<accession>A0A0S6U711</accession>
<dbReference type="Gene3D" id="3.30.70.1900">
    <property type="match status" value="1"/>
</dbReference>
<evidence type="ECO:0000256" key="3">
    <source>
        <dbReference type="ARBA" id="ARBA00023118"/>
    </source>
</evidence>
<sequence length="229" mass="27182">MEFWELIATVMLKKDIYFEDCGYIIGKNINKSMLWDKDLKEVHPKKQYKNYVFNSFYPIERDKFYKKDRLYIFNIRGLSKEFIDKIETCLCNLESNDFNVISTSKKEIKQRYIKELYTQTPLIITVDDKPWLQNDGDLDLFKQRLEDNLEKKYKSFFNEDIDVKGKFIKSIEFKNRKPMHYNYKNGIKLLANKVSVQIEDNEEAQKVAFLARAIGLGEKNPSIGAGFCK</sequence>
<dbReference type="InterPro" id="IPR049435">
    <property type="entry name" value="Cas_Cas6_C"/>
</dbReference>
<evidence type="ECO:0000256" key="2">
    <source>
        <dbReference type="ARBA" id="ARBA00022884"/>
    </source>
</evidence>
<dbReference type="RefSeq" id="WP_030035472.1">
    <property type="nucleotide sequence ID" value="NZ_DF384213.1"/>
</dbReference>
<dbReference type="PANTHER" id="PTHR36984:SF1">
    <property type="entry name" value="CRISPR-ASSOCIATED ENDORIBONUCLEASE CAS6 1"/>
    <property type="match status" value="1"/>
</dbReference>
<dbReference type="HOGENOM" id="CLU_101010_0_0_9"/>
<dbReference type="EMBL" id="DF384213">
    <property type="protein sequence ID" value="GAE02696.1"/>
    <property type="molecule type" value="Genomic_DNA"/>
</dbReference>
<dbReference type="Pfam" id="PF01881">
    <property type="entry name" value="Cas_Cas6_C"/>
    <property type="match status" value="1"/>
</dbReference>
<proteinExistence type="inferred from homology"/>
<dbReference type="GO" id="GO:0051607">
    <property type="term" value="P:defense response to virus"/>
    <property type="evidence" value="ECO:0007669"/>
    <property type="project" value="UniProtKB-KW"/>
</dbReference>
<keyword evidence="2" id="KW-0694">RNA-binding</keyword>
<protein>
    <submittedName>
        <fullName evidence="5">CRISPR-associated Cas family protein</fullName>
    </submittedName>
</protein>
<comment type="similarity">
    <text evidence="1">Belongs to the CRISPR-associated protein Cas6/Cse3/CasE family.</text>
</comment>
<reference evidence="5" key="1">
    <citation type="submission" date="2013-10" db="EMBL/GenBank/DDBJ databases">
        <title>Draft genome sequence of Clostridium botulinum type B strain Osaka05.</title>
        <authorList>
            <person name="Sakaguchi Y."/>
            <person name="Hosomi K."/>
            <person name="Uchiyama J."/>
            <person name="Ogura Y."/>
            <person name="Sakaguchi M."/>
            <person name="Kohda T."/>
            <person name="Mukamoto M."/>
            <person name="Misawa N."/>
            <person name="Matsuzaki S."/>
            <person name="Hayashi T."/>
            <person name="Kozaki S."/>
        </authorList>
    </citation>
    <scope>NUCLEOTIDE SEQUENCE</scope>
    <source>
        <strain evidence="5">Osaka05</strain>
    </source>
</reference>
<dbReference type="GO" id="GO:0003723">
    <property type="term" value="F:RNA binding"/>
    <property type="evidence" value="ECO:0007669"/>
    <property type="project" value="UniProtKB-KW"/>
</dbReference>
<dbReference type="Proteomes" id="UP000054164">
    <property type="component" value="Unassembled WGS sequence"/>
</dbReference>
<dbReference type="InterPro" id="IPR010156">
    <property type="entry name" value="CRISPR-assoc_prot_Cas6"/>
</dbReference>